<feature type="domain" description="Vacuolar protein sorting-associated protein 54 N-terminal" evidence="6">
    <location>
        <begin position="145"/>
        <end position="229"/>
    </location>
</feature>
<gene>
    <name evidence="7" type="ORF">FEM48_Zijuj02G0035000</name>
</gene>
<feature type="domain" description="Syndetin C-terminal" evidence="5">
    <location>
        <begin position="977"/>
        <end position="1211"/>
    </location>
</feature>
<dbReference type="Pfam" id="PF10474">
    <property type="entry name" value="Syndetin_C"/>
    <property type="match status" value="1"/>
</dbReference>
<dbReference type="GO" id="GO:0042147">
    <property type="term" value="P:retrograde transport, endosome to Golgi"/>
    <property type="evidence" value="ECO:0007669"/>
    <property type="project" value="InterPro"/>
</dbReference>
<dbReference type="GO" id="GO:0015031">
    <property type="term" value="P:protein transport"/>
    <property type="evidence" value="ECO:0007669"/>
    <property type="project" value="UniProtKB-KW"/>
</dbReference>
<evidence type="ECO:0000256" key="4">
    <source>
        <dbReference type="SAM" id="MobiDB-lite"/>
    </source>
</evidence>
<feature type="region of interest" description="Disordered" evidence="4">
    <location>
        <begin position="487"/>
        <end position="509"/>
    </location>
</feature>
<dbReference type="GO" id="GO:1990745">
    <property type="term" value="C:EARP complex"/>
    <property type="evidence" value="ECO:0007669"/>
    <property type="project" value="InterPro"/>
</dbReference>
<accession>A0A978VTD1</accession>
<comment type="caution">
    <text evidence="7">The sequence shown here is derived from an EMBL/GenBank/DDBJ whole genome shotgun (WGS) entry which is preliminary data.</text>
</comment>
<dbReference type="Proteomes" id="UP000813462">
    <property type="component" value="Unassembled WGS sequence"/>
</dbReference>
<dbReference type="PANTHER" id="PTHR13258">
    <property type="entry name" value="SYNDETIN"/>
    <property type="match status" value="1"/>
</dbReference>
<evidence type="ECO:0000259" key="5">
    <source>
        <dbReference type="Pfam" id="PF10474"/>
    </source>
</evidence>
<organism evidence="7 8">
    <name type="scientific">Ziziphus jujuba var. spinosa</name>
    <dbReference type="NCBI Taxonomy" id="714518"/>
    <lineage>
        <taxon>Eukaryota</taxon>
        <taxon>Viridiplantae</taxon>
        <taxon>Streptophyta</taxon>
        <taxon>Embryophyta</taxon>
        <taxon>Tracheophyta</taxon>
        <taxon>Spermatophyta</taxon>
        <taxon>Magnoliopsida</taxon>
        <taxon>eudicotyledons</taxon>
        <taxon>Gunneridae</taxon>
        <taxon>Pentapetalae</taxon>
        <taxon>rosids</taxon>
        <taxon>fabids</taxon>
        <taxon>Rosales</taxon>
        <taxon>Rhamnaceae</taxon>
        <taxon>Paliureae</taxon>
        <taxon>Ziziphus</taxon>
    </lineage>
</organism>
<evidence type="ECO:0000256" key="3">
    <source>
        <dbReference type="ARBA" id="ARBA00023054"/>
    </source>
</evidence>
<dbReference type="GO" id="GO:0032456">
    <property type="term" value="P:endocytic recycling"/>
    <property type="evidence" value="ECO:0007669"/>
    <property type="project" value="InterPro"/>
</dbReference>
<sequence>MQPNLFPFGSAFGNPFIFNGGDLTSQAGFDSSRILFLVPFLLFQGDGMDLSKVGEKILSSVRSARSLGLLPSPSDRPEVNLPSRSVNYPQENTHFRMKKVPARAAAAAAVARALAGLPPHQRFNLSSSSEELSAIYGSRPHGQVVEELEEEFYEEEFDPVRHILENIPPEENELTYFEKQRVRIVKGLWNSGNFEAALRLAQLDRVAERLSHHVMEHHEVMGRDITLVMVMLSSEEDVLNVGWFSVKGMHLVRELEKDLKVANVICMNGRRHLTSSMNEVSRDLIVNSNSKKKQALLDMLPLLTELRHALDMQAALELLVEEGDYCKAFQVLSEYLQLLDSFSELSAVQEMSRGVEAWLAWKNSSEAGFSFIRCMPGVQTRRLYYYRYNDGQVVDAYALIGDISGLAEKIQSFFMQEVISETHTVLKNIVQEDQEVNTQNSRLTYSDLCLRIPESKFRHCLLRTLDILFRLMCSYYEIMGFQLEDKDSTSKTSNSLWKENDGSRSLGEVQNTDLACNSPRFNGILTESLERVPGSSFTESTSANTSDGATGTSTCGLISEARKDDSPTSTSGSPWYQLRKDATAFVSQTLQRGRKNLWHLTTSRVSVLLSCPATCSASIHQFLKNYEDLSVFILAGEAFCGIEAVEFRQKLKVVCENYFASFHRQNIYAIKMVLERENWMPMPPDTVQVISFAGLVGDGAPLLVDGNSTRARMLLSDNSQKLVDTGAKKSGFANWLKNGNPFSVKLLPTSKEGQSPTHLNGAIHGEFDGSFADNLCGDKVSPKKSDVSHLNGTNSVLEEENEDLLADFIDEDSQLPSRISKPKLGRSHSANLDDEENTAQTGSSICLLRSMDKYARLMQKLEIVNVEFFKGICQLFEVFFHFVFETFGQHNANSGGKGSTDSINYRLKTALSRITQDCDQWIKASSSSPAASIAFTHAEITPSPPSANFGHAPGTSFGLKGIGADLSSNADDRLWLERCAGADTISLVARMLHRSKAHLQSMLLQSNAAVVEDFYVHLVDAVPDLVEHIHRTTARLLLHINGYVDRIANAKWEVKELGLEHNGYVDLLLGEFKHYKTRLAHGGIRKEVQDLLLQYGLEIVVETLIEGLSRVKRCTDEGRALMSLDLQDSLPDSFQVLINGLQHFVPMNVKPKLQIVETFIKAYYLPETEYVHWARAHPEYTKNQIVGLVNLVATMKGWKRKTRFEVLEKIE</sequence>
<dbReference type="GO" id="GO:0000149">
    <property type="term" value="F:SNARE binding"/>
    <property type="evidence" value="ECO:0007669"/>
    <property type="project" value="TreeGrafter"/>
</dbReference>
<dbReference type="InterPro" id="IPR019515">
    <property type="entry name" value="VPS54_N"/>
</dbReference>
<dbReference type="PANTHER" id="PTHR13258:SF0">
    <property type="entry name" value="SYNDETIN"/>
    <property type="match status" value="1"/>
</dbReference>
<evidence type="ECO:0008006" key="9">
    <source>
        <dbReference type="Google" id="ProtNLM"/>
    </source>
</evidence>
<reference evidence="7" key="1">
    <citation type="journal article" date="2021" name="Front. Plant Sci.">
        <title>Chromosome-Scale Genome Assembly for Chinese Sour Jujube and Insights Into Its Genome Evolution and Domestication Signature.</title>
        <authorList>
            <person name="Shen L.-Y."/>
            <person name="Luo H."/>
            <person name="Wang X.-L."/>
            <person name="Wang X.-M."/>
            <person name="Qiu X.-J."/>
            <person name="Liu H."/>
            <person name="Zhou S.-S."/>
            <person name="Jia K.-H."/>
            <person name="Nie S."/>
            <person name="Bao Y.-T."/>
            <person name="Zhang R.-G."/>
            <person name="Yun Q.-Z."/>
            <person name="Chai Y.-H."/>
            <person name="Lu J.-Y."/>
            <person name="Li Y."/>
            <person name="Zhao S.-W."/>
            <person name="Mao J.-F."/>
            <person name="Jia S.-G."/>
            <person name="Mao Y.-M."/>
        </authorList>
    </citation>
    <scope>NUCLEOTIDE SEQUENCE</scope>
    <source>
        <strain evidence="7">AT0</strain>
        <tissue evidence="7">Leaf</tissue>
    </source>
</reference>
<evidence type="ECO:0000259" key="6">
    <source>
        <dbReference type="Pfam" id="PF10475"/>
    </source>
</evidence>
<protein>
    <recommendedName>
        <fullName evidence="9">Syndetin-like</fullName>
    </recommendedName>
</protein>
<proteinExistence type="predicted"/>
<feature type="domain" description="Vacuolar protein sorting-associated protein 54 N-terminal" evidence="6">
    <location>
        <begin position="246"/>
        <end position="481"/>
    </location>
</feature>
<dbReference type="GO" id="GO:0005829">
    <property type="term" value="C:cytosol"/>
    <property type="evidence" value="ECO:0007669"/>
    <property type="project" value="GOC"/>
</dbReference>
<name>A0A978VTD1_ZIZJJ</name>
<evidence type="ECO:0000256" key="2">
    <source>
        <dbReference type="ARBA" id="ARBA00022927"/>
    </source>
</evidence>
<dbReference type="AlphaFoldDB" id="A0A978VTD1"/>
<dbReference type="InterPro" id="IPR019514">
    <property type="entry name" value="Syndetin_C"/>
</dbReference>
<keyword evidence="1" id="KW-0813">Transport</keyword>
<keyword evidence="3" id="KW-0175">Coiled coil</keyword>
<evidence type="ECO:0000313" key="7">
    <source>
        <dbReference type="EMBL" id="KAH7542076.1"/>
    </source>
</evidence>
<evidence type="ECO:0000313" key="8">
    <source>
        <dbReference type="Proteomes" id="UP000813462"/>
    </source>
</evidence>
<dbReference type="Pfam" id="PF10475">
    <property type="entry name" value="Vps54_N"/>
    <property type="match status" value="2"/>
</dbReference>
<dbReference type="InterPro" id="IPR040047">
    <property type="entry name" value="VPS50"/>
</dbReference>
<dbReference type="EMBL" id="JAEACU010000002">
    <property type="protein sequence ID" value="KAH7542076.1"/>
    <property type="molecule type" value="Genomic_DNA"/>
</dbReference>
<evidence type="ECO:0000256" key="1">
    <source>
        <dbReference type="ARBA" id="ARBA00022448"/>
    </source>
</evidence>
<keyword evidence="2" id="KW-0653">Protein transport</keyword>